<reference evidence="1" key="2">
    <citation type="submission" date="2025-09" db="UniProtKB">
        <authorList>
            <consortium name="EnsemblPlants"/>
        </authorList>
    </citation>
    <scope>IDENTIFICATION</scope>
</reference>
<proteinExistence type="predicted"/>
<protein>
    <submittedName>
        <fullName evidence="1">Uncharacterized protein</fullName>
    </submittedName>
</protein>
<sequence length="228" mass="24504">MKCTSVCVSESPSPPPLILSPELTKTSNPNQLVGLHRKEVTPGRKEWRKMEVLVSTAASSAPLSFARVHRRRPSPSVAVRVPARGWRCRSAAPAAPDPMPSEEPASASATTVVVADKPAEEPEVEATVVDVSPVPSVSPEEGGGVDDILSKLDIEVTPTYVLLGGGALIALLILSKIVAAIDSVPLLPKVLELVGTGYSIWFTTKYLLFKESRDELYAKFEDLKERII</sequence>
<evidence type="ECO:0000313" key="1">
    <source>
        <dbReference type="EnsemblPlants" id="AVESA.00010b.r2.6AG1023340.1.CDS"/>
    </source>
</evidence>
<accession>A0ACD5YTB1</accession>
<reference evidence="1" key="1">
    <citation type="submission" date="2021-05" db="EMBL/GenBank/DDBJ databases">
        <authorList>
            <person name="Scholz U."/>
            <person name="Mascher M."/>
            <person name="Fiebig A."/>
        </authorList>
    </citation>
    <scope>NUCLEOTIDE SEQUENCE [LARGE SCALE GENOMIC DNA]</scope>
</reference>
<organism evidence="1 2">
    <name type="scientific">Avena sativa</name>
    <name type="common">Oat</name>
    <dbReference type="NCBI Taxonomy" id="4498"/>
    <lineage>
        <taxon>Eukaryota</taxon>
        <taxon>Viridiplantae</taxon>
        <taxon>Streptophyta</taxon>
        <taxon>Embryophyta</taxon>
        <taxon>Tracheophyta</taxon>
        <taxon>Spermatophyta</taxon>
        <taxon>Magnoliopsida</taxon>
        <taxon>Liliopsida</taxon>
        <taxon>Poales</taxon>
        <taxon>Poaceae</taxon>
        <taxon>BOP clade</taxon>
        <taxon>Pooideae</taxon>
        <taxon>Poodae</taxon>
        <taxon>Poeae</taxon>
        <taxon>Poeae Chloroplast Group 1 (Aveneae type)</taxon>
        <taxon>Aveninae</taxon>
        <taxon>Avena</taxon>
    </lineage>
</organism>
<dbReference type="Proteomes" id="UP001732700">
    <property type="component" value="Chromosome 6A"/>
</dbReference>
<keyword evidence="2" id="KW-1185">Reference proteome</keyword>
<evidence type="ECO:0000313" key="2">
    <source>
        <dbReference type="Proteomes" id="UP001732700"/>
    </source>
</evidence>
<dbReference type="EnsemblPlants" id="AVESA.00010b.r2.6AG1023340.1">
    <property type="protein sequence ID" value="AVESA.00010b.r2.6AG1023340.1.CDS"/>
    <property type="gene ID" value="AVESA.00010b.r2.6AG1023340"/>
</dbReference>
<name>A0ACD5YTB1_AVESA</name>